<name>A0A182XT82_ANOQN</name>
<organism evidence="1 2">
    <name type="scientific">Anopheles quadriannulatus</name>
    <name type="common">Mosquito</name>
    <dbReference type="NCBI Taxonomy" id="34691"/>
    <lineage>
        <taxon>Eukaryota</taxon>
        <taxon>Metazoa</taxon>
        <taxon>Ecdysozoa</taxon>
        <taxon>Arthropoda</taxon>
        <taxon>Hexapoda</taxon>
        <taxon>Insecta</taxon>
        <taxon>Pterygota</taxon>
        <taxon>Neoptera</taxon>
        <taxon>Endopterygota</taxon>
        <taxon>Diptera</taxon>
        <taxon>Nematocera</taxon>
        <taxon>Culicoidea</taxon>
        <taxon>Culicidae</taxon>
        <taxon>Anophelinae</taxon>
        <taxon>Anopheles</taxon>
    </lineage>
</organism>
<reference evidence="1" key="1">
    <citation type="submission" date="2020-05" db="UniProtKB">
        <authorList>
            <consortium name="EnsemblMetazoa"/>
        </authorList>
    </citation>
    <scope>IDENTIFICATION</scope>
    <source>
        <strain evidence="1">SANGQUA</strain>
    </source>
</reference>
<dbReference type="VEuPathDB" id="VectorBase:AQUA015030"/>
<dbReference type="AlphaFoldDB" id="A0A182XT82"/>
<dbReference type="EnsemblMetazoa" id="AQUA015030-RA">
    <property type="protein sequence ID" value="AQUA015030-PA"/>
    <property type="gene ID" value="AQUA015030"/>
</dbReference>
<evidence type="ECO:0000313" key="2">
    <source>
        <dbReference type="Proteomes" id="UP000076407"/>
    </source>
</evidence>
<proteinExistence type="predicted"/>
<evidence type="ECO:0000313" key="1">
    <source>
        <dbReference type="EnsemblMetazoa" id="AQUA015030-PA"/>
    </source>
</evidence>
<protein>
    <submittedName>
        <fullName evidence="1">Uncharacterized protein</fullName>
    </submittedName>
</protein>
<keyword evidence="2" id="KW-1185">Reference proteome</keyword>
<sequence>MYLCMCECVFLNVLVFYSRK</sequence>
<accession>A0A182XT82</accession>
<dbReference type="Proteomes" id="UP000076407">
    <property type="component" value="Unassembled WGS sequence"/>
</dbReference>